<dbReference type="Proteomes" id="UP000887565">
    <property type="component" value="Unplaced"/>
</dbReference>
<dbReference type="WBParaSite" id="nRc.2.0.1.t04485-RA">
    <property type="protein sequence ID" value="nRc.2.0.1.t04485-RA"/>
    <property type="gene ID" value="nRc.2.0.1.g04485"/>
</dbReference>
<evidence type="ECO:0000313" key="1">
    <source>
        <dbReference type="Proteomes" id="UP000887565"/>
    </source>
</evidence>
<evidence type="ECO:0000313" key="2">
    <source>
        <dbReference type="WBParaSite" id="nRc.2.0.1.t04485-RA"/>
    </source>
</evidence>
<protein>
    <submittedName>
        <fullName evidence="2">Uncharacterized protein</fullName>
    </submittedName>
</protein>
<organism evidence="1 2">
    <name type="scientific">Romanomermis culicivorax</name>
    <name type="common">Nematode worm</name>
    <dbReference type="NCBI Taxonomy" id="13658"/>
    <lineage>
        <taxon>Eukaryota</taxon>
        <taxon>Metazoa</taxon>
        <taxon>Ecdysozoa</taxon>
        <taxon>Nematoda</taxon>
        <taxon>Enoplea</taxon>
        <taxon>Dorylaimia</taxon>
        <taxon>Mermithida</taxon>
        <taxon>Mermithoidea</taxon>
        <taxon>Mermithidae</taxon>
        <taxon>Romanomermis</taxon>
    </lineage>
</organism>
<name>A0A915HSV5_ROMCU</name>
<reference evidence="2" key="1">
    <citation type="submission" date="2022-11" db="UniProtKB">
        <authorList>
            <consortium name="WormBaseParasite"/>
        </authorList>
    </citation>
    <scope>IDENTIFICATION</scope>
</reference>
<keyword evidence="1" id="KW-1185">Reference proteome</keyword>
<sequence length="61" mass="6893">MKFKYEIYTVTHIYYVRFSIDAKGKPGNPGKLSIEVFNLMKNTVQKFDLPGSDGSTTFVIG</sequence>
<proteinExistence type="predicted"/>
<dbReference type="AlphaFoldDB" id="A0A915HSV5"/>
<accession>A0A915HSV5</accession>